<dbReference type="Proteomes" id="UP000326336">
    <property type="component" value="Unassembled WGS sequence"/>
</dbReference>
<dbReference type="GO" id="GO:0050308">
    <property type="term" value="F:sugar-phosphatase activity"/>
    <property type="evidence" value="ECO:0007669"/>
    <property type="project" value="TreeGrafter"/>
</dbReference>
<organism evidence="1 2">
    <name type="scientific">Bifidobacterium jacchi</name>
    <dbReference type="NCBI Taxonomy" id="2490545"/>
    <lineage>
        <taxon>Bacteria</taxon>
        <taxon>Bacillati</taxon>
        <taxon>Actinomycetota</taxon>
        <taxon>Actinomycetes</taxon>
        <taxon>Bifidobacteriales</taxon>
        <taxon>Bifidobacteriaceae</taxon>
        <taxon>Bifidobacterium</taxon>
    </lineage>
</organism>
<evidence type="ECO:0000313" key="2">
    <source>
        <dbReference type="Proteomes" id="UP000326336"/>
    </source>
</evidence>
<comment type="caution">
    <text evidence="1">The sequence shown here is derived from an EMBL/GenBank/DDBJ whole genome shotgun (WGS) entry which is preliminary data.</text>
</comment>
<dbReference type="SFLD" id="SFLDS00003">
    <property type="entry name" value="Haloacid_Dehalogenase"/>
    <property type="match status" value="1"/>
</dbReference>
<dbReference type="InterPro" id="IPR036412">
    <property type="entry name" value="HAD-like_sf"/>
</dbReference>
<dbReference type="InterPro" id="IPR023198">
    <property type="entry name" value="PGP-like_dom2"/>
</dbReference>
<proteinExistence type="predicted"/>
<name>A0A5N5RKU4_9BIFI</name>
<dbReference type="Pfam" id="PF00702">
    <property type="entry name" value="Hydrolase"/>
    <property type="match status" value="1"/>
</dbReference>
<keyword evidence="2" id="KW-1185">Reference proteome</keyword>
<dbReference type="PANTHER" id="PTHR43481:SF4">
    <property type="entry name" value="GLYCEROL-1-PHOSPHATE PHOSPHOHYDROLASE 1-RELATED"/>
    <property type="match status" value="1"/>
</dbReference>
<dbReference type="EMBL" id="RQSP01000006">
    <property type="protein sequence ID" value="KAB5607946.1"/>
    <property type="molecule type" value="Genomic_DNA"/>
</dbReference>
<dbReference type="SUPFAM" id="SSF56784">
    <property type="entry name" value="HAD-like"/>
    <property type="match status" value="1"/>
</dbReference>
<protein>
    <submittedName>
        <fullName evidence="1">HAD family phosphatase</fullName>
    </submittedName>
</protein>
<dbReference type="RefSeq" id="WP_151916350.1">
    <property type="nucleotide sequence ID" value="NZ_RQSP01000006.1"/>
</dbReference>
<dbReference type="Gene3D" id="1.10.150.240">
    <property type="entry name" value="Putative phosphatase, domain 2"/>
    <property type="match status" value="1"/>
</dbReference>
<dbReference type="AlphaFoldDB" id="A0A5N5RKU4"/>
<gene>
    <name evidence="1" type="ORF">EHS19_03200</name>
</gene>
<dbReference type="CDD" id="cd07505">
    <property type="entry name" value="HAD_BPGM-like"/>
    <property type="match status" value="1"/>
</dbReference>
<reference evidence="1 2" key="1">
    <citation type="journal article" date="2019" name="Int. J. Syst. Evol. Microbiol.">
        <title>Bifidobacterium jacchi sp. nov., isolated from the faeces of a baby common marmoset (Callithrix jacchus).</title>
        <authorList>
            <person name="Modesto M."/>
            <person name="Watanabe K."/>
            <person name="Arita M."/>
            <person name="Satti M."/>
            <person name="Oki K."/>
            <person name="Sciavilla P."/>
            <person name="Patavino C."/>
            <person name="Camma C."/>
            <person name="Michelini S."/>
            <person name="Sgorbati B."/>
            <person name="Mattarelli P."/>
        </authorList>
    </citation>
    <scope>NUCLEOTIDE SEQUENCE [LARGE SCALE GENOMIC DNA]</scope>
    <source>
        <strain evidence="1 2">MRM 9.3</strain>
    </source>
</reference>
<dbReference type="PANTHER" id="PTHR43481">
    <property type="entry name" value="FRUCTOSE-1-PHOSPHATE PHOSPHATASE"/>
    <property type="match status" value="1"/>
</dbReference>
<sequence>MLLKAVFWDLDGTLIDSEPYWHAGEMEIAKAHGGYWDEQLAWSCSGTPLANCAAVIRAHGTDLPPEQIGQMMVDYVTKRELEHLPWNPGVLDVLASLTAAGVPSVLVTTSPRVLAQNVVKQAPVGAFSGFICGDDDVPNKPDPAPYLAAAKMLGIEGGDAMAHCIALEDSITGLTSAVASGATTVAQLAFNRNANPDGPQFASLNGFDGVTAASLDDIVRRRIAAA</sequence>
<dbReference type="InterPro" id="IPR023214">
    <property type="entry name" value="HAD_sf"/>
</dbReference>
<dbReference type="InterPro" id="IPR006439">
    <property type="entry name" value="HAD-SF_hydro_IA"/>
</dbReference>
<evidence type="ECO:0000313" key="1">
    <source>
        <dbReference type="EMBL" id="KAB5607946.1"/>
    </source>
</evidence>
<dbReference type="NCBIfam" id="TIGR01509">
    <property type="entry name" value="HAD-SF-IA-v3"/>
    <property type="match status" value="1"/>
</dbReference>
<dbReference type="SFLD" id="SFLDG01129">
    <property type="entry name" value="C1.5:_HAD__Beta-PGM__Phosphata"/>
    <property type="match status" value="1"/>
</dbReference>
<dbReference type="OrthoDB" id="9797743at2"/>
<dbReference type="InterPro" id="IPR051806">
    <property type="entry name" value="HAD-like_SPP"/>
</dbReference>
<dbReference type="Gene3D" id="3.40.50.1000">
    <property type="entry name" value="HAD superfamily/HAD-like"/>
    <property type="match status" value="1"/>
</dbReference>
<accession>A0A5N5RKU4</accession>